<reference evidence="6 7" key="1">
    <citation type="submission" date="2024-09" db="EMBL/GenBank/DDBJ databases">
        <title>The Natural Products Discovery Center: Release of the First 8490 Sequenced Strains for Exploring Actinobacteria Biosynthetic Diversity.</title>
        <authorList>
            <person name="Kalkreuter E."/>
            <person name="Kautsar S.A."/>
            <person name="Yang D."/>
            <person name="Bader C.D."/>
            <person name="Teijaro C.N."/>
            <person name="Fluegel L."/>
            <person name="Davis C.M."/>
            <person name="Simpson J.R."/>
            <person name="Lauterbach L."/>
            <person name="Steele A.D."/>
            <person name="Gui C."/>
            <person name="Meng S."/>
            <person name="Li G."/>
            <person name="Viehrig K."/>
            <person name="Ye F."/>
            <person name="Su P."/>
            <person name="Kiefer A.F."/>
            <person name="Nichols A."/>
            <person name="Cepeda A.J."/>
            <person name="Yan W."/>
            <person name="Fan B."/>
            <person name="Jiang Y."/>
            <person name="Adhikari A."/>
            <person name="Zheng C.-J."/>
            <person name="Schuster L."/>
            <person name="Cowan T.M."/>
            <person name="Smanski M.J."/>
            <person name="Chevrette M.G."/>
            <person name="De Carvalho L.P.S."/>
            <person name="Shen B."/>
        </authorList>
    </citation>
    <scope>NUCLEOTIDE SEQUENCE [LARGE SCALE GENOMIC DNA]</scope>
    <source>
        <strain evidence="6 7">NPDC058428</strain>
    </source>
</reference>
<keyword evidence="7" id="KW-1185">Reference proteome</keyword>
<dbReference type="InterPro" id="IPR041831">
    <property type="entry name" value="YhcR_MPP"/>
</dbReference>
<dbReference type="RefSeq" id="WP_382777750.1">
    <property type="nucleotide sequence ID" value="NZ_JBHXKZ010000044.1"/>
</dbReference>
<feature type="signal peptide" evidence="2">
    <location>
        <begin position="1"/>
        <end position="35"/>
    </location>
</feature>
<organism evidence="6 7">
    <name type="scientific">Streptomyces rubiginosohelvolus</name>
    <dbReference type="NCBI Taxonomy" id="67362"/>
    <lineage>
        <taxon>Bacteria</taxon>
        <taxon>Bacillati</taxon>
        <taxon>Actinomycetota</taxon>
        <taxon>Actinomycetes</taxon>
        <taxon>Kitasatosporales</taxon>
        <taxon>Streptomycetaceae</taxon>
        <taxon>Streptomyces</taxon>
    </lineage>
</organism>
<dbReference type="SUPFAM" id="SSF55816">
    <property type="entry name" value="5'-nucleotidase (syn. UDP-sugar hydrolase), C-terminal domain"/>
    <property type="match status" value="1"/>
</dbReference>
<evidence type="ECO:0000259" key="5">
    <source>
        <dbReference type="Pfam" id="PF02872"/>
    </source>
</evidence>
<dbReference type="PANTHER" id="PTHR11575">
    <property type="entry name" value="5'-NUCLEOTIDASE-RELATED"/>
    <property type="match status" value="1"/>
</dbReference>
<accession>A0ABW6FDX3</accession>
<dbReference type="Pfam" id="PF00149">
    <property type="entry name" value="Metallophos"/>
    <property type="match status" value="1"/>
</dbReference>
<keyword evidence="2" id="KW-0378">Hydrolase</keyword>
<dbReference type="InterPro" id="IPR006179">
    <property type="entry name" value="5_nucleotidase/apyrase"/>
</dbReference>
<dbReference type="InterPro" id="IPR036907">
    <property type="entry name" value="5'-Nucleotdase_C_sf"/>
</dbReference>
<feature type="chain" id="PRO_5045012213" evidence="2">
    <location>
        <begin position="36"/>
        <end position="607"/>
    </location>
</feature>
<keyword evidence="1 2" id="KW-0732">Signal</keyword>
<sequence length="607" mass="63107">MSATPQKNRASRRVLAAAAGLATVGALVAAMPAGAHDRGHGHGGGPGHGHKPRTVDVQLLSFNDLHGNLEPPAGSAGNVSETQPDGTVKAIPAGGVEYLATSLRAARKGNPYSVTAAGGDMVGASPLLSGLFHDEPTIEALNGLDLDVTAVGNHEFDEGATELARLQNGGCHPVEGCYEKGKKFKGADFPYLAANVTKEKTGKPLLKPYTVWKKNGVKIGFIGVTLEGTPDIVTANGVKGLKFHDEVETINKYARELDRKGVKSIVALIHEGGAPASTSYNYDCDSPGAGDGISGPIVDIAKGITPKVDALVTGHTHQAYVCTVPDPSGKPRMVTSASSFGKLYTDTTLTYDRRTNDIVRTSVKSANHIVTRDQPKAPDMTRLIDRWNKLAAPIANKPQGWISADINGRGSTAPEKPLGNVIADAQLEGLAPADKGGAEVAFMNPGGIRADLVHKASGSEGDGVVTYGEAFTVQPFTNMMNVVDLTGAQLVTALQQQVSGPNEASPKILQVSKGLTYTLDLTKSGADRVVAGTIKLNGEAIDPARTYRVAMNEFLAGGGDGFPALGQGTNKLVGASDLDLFNAYLAAHSTATAPLAPPATDRITVIQ</sequence>
<proteinExistence type="inferred from homology"/>
<dbReference type="PRINTS" id="PR01607">
    <property type="entry name" value="APYRASEFAMLY"/>
</dbReference>
<evidence type="ECO:0000259" key="4">
    <source>
        <dbReference type="Pfam" id="PF00149"/>
    </source>
</evidence>
<dbReference type="CDD" id="cd07412">
    <property type="entry name" value="MPP_YhcR_N"/>
    <property type="match status" value="1"/>
</dbReference>
<evidence type="ECO:0000256" key="2">
    <source>
        <dbReference type="RuleBase" id="RU362119"/>
    </source>
</evidence>
<protein>
    <submittedName>
        <fullName evidence="6">Bifunctional metallophosphatase/5'-nucleotidase</fullName>
    </submittedName>
</protein>
<dbReference type="InterPro" id="IPR004843">
    <property type="entry name" value="Calcineurin-like_PHP"/>
</dbReference>
<dbReference type="EMBL" id="JBHXKZ010000044">
    <property type="protein sequence ID" value="MFD4827546.1"/>
    <property type="molecule type" value="Genomic_DNA"/>
</dbReference>
<comment type="similarity">
    <text evidence="2">Belongs to the 5'-nucleotidase family.</text>
</comment>
<feature type="domain" description="Calcineurin-like phosphoesterase" evidence="4">
    <location>
        <begin position="62"/>
        <end position="318"/>
    </location>
</feature>
<dbReference type="SUPFAM" id="SSF56300">
    <property type="entry name" value="Metallo-dependent phosphatases"/>
    <property type="match status" value="1"/>
</dbReference>
<dbReference type="Proteomes" id="UP001598352">
    <property type="component" value="Unassembled WGS sequence"/>
</dbReference>
<name>A0ABW6FDX3_9ACTN</name>
<feature type="domain" description="5'-Nucleotidase C-terminal" evidence="5">
    <location>
        <begin position="407"/>
        <end position="566"/>
    </location>
</feature>
<dbReference type="Gene3D" id="3.60.21.10">
    <property type="match status" value="1"/>
</dbReference>
<dbReference type="InterPro" id="IPR029052">
    <property type="entry name" value="Metallo-depent_PP-like"/>
</dbReference>
<dbReference type="Pfam" id="PF02872">
    <property type="entry name" value="5_nucleotid_C"/>
    <property type="match status" value="1"/>
</dbReference>
<comment type="caution">
    <text evidence="6">The sequence shown here is derived from an EMBL/GenBank/DDBJ whole genome shotgun (WGS) entry which is preliminary data.</text>
</comment>
<dbReference type="InterPro" id="IPR006311">
    <property type="entry name" value="TAT_signal"/>
</dbReference>
<dbReference type="Gene3D" id="3.90.780.10">
    <property type="entry name" value="5'-Nucleotidase, C-terminal domain"/>
    <property type="match status" value="1"/>
</dbReference>
<dbReference type="PROSITE" id="PS51318">
    <property type="entry name" value="TAT"/>
    <property type="match status" value="1"/>
</dbReference>
<evidence type="ECO:0000313" key="7">
    <source>
        <dbReference type="Proteomes" id="UP001598352"/>
    </source>
</evidence>
<gene>
    <name evidence="6" type="ORF">ACFWOQ_33765</name>
</gene>
<feature type="region of interest" description="Disordered" evidence="3">
    <location>
        <begin position="66"/>
        <end position="86"/>
    </location>
</feature>
<dbReference type="PANTHER" id="PTHR11575:SF24">
    <property type="entry name" value="5'-NUCLEOTIDASE"/>
    <property type="match status" value="1"/>
</dbReference>
<dbReference type="InterPro" id="IPR008334">
    <property type="entry name" value="5'-Nucleotdase_C"/>
</dbReference>
<evidence type="ECO:0000256" key="1">
    <source>
        <dbReference type="ARBA" id="ARBA00022729"/>
    </source>
</evidence>
<evidence type="ECO:0000256" key="3">
    <source>
        <dbReference type="SAM" id="MobiDB-lite"/>
    </source>
</evidence>
<feature type="region of interest" description="Disordered" evidence="3">
    <location>
        <begin position="34"/>
        <end position="53"/>
    </location>
</feature>
<evidence type="ECO:0000313" key="6">
    <source>
        <dbReference type="EMBL" id="MFD4827546.1"/>
    </source>
</evidence>
<keyword evidence="2" id="KW-0547">Nucleotide-binding</keyword>